<dbReference type="PANTHER" id="PTHR13710">
    <property type="entry name" value="DNA HELICASE RECQ FAMILY MEMBER"/>
    <property type="match status" value="1"/>
</dbReference>
<keyword evidence="8" id="KW-0378">Hydrolase</keyword>
<dbReference type="EMBL" id="MU157962">
    <property type="protein sequence ID" value="KAF9522084.1"/>
    <property type="molecule type" value="Genomic_DNA"/>
</dbReference>
<evidence type="ECO:0000313" key="9">
    <source>
        <dbReference type="Proteomes" id="UP000807306"/>
    </source>
</evidence>
<dbReference type="PANTHER" id="PTHR13710:SF154">
    <property type="entry name" value="RECQ HELICASE, PUTATIVE (AFU_ORTHOLOGUE AFUA_6G14720)-RELATED"/>
    <property type="match status" value="1"/>
</dbReference>
<dbReference type="PROSITE" id="PS51192">
    <property type="entry name" value="HELICASE_ATP_BIND_1"/>
    <property type="match status" value="1"/>
</dbReference>
<feature type="non-terminal residue" evidence="8">
    <location>
        <position position="396"/>
    </location>
</feature>
<accession>A0A9P6E443</accession>
<keyword evidence="9" id="KW-1185">Reference proteome</keyword>
<reference evidence="8" key="1">
    <citation type="submission" date="2020-11" db="EMBL/GenBank/DDBJ databases">
        <authorList>
            <consortium name="DOE Joint Genome Institute"/>
            <person name="Ahrendt S."/>
            <person name="Riley R."/>
            <person name="Andreopoulos W."/>
            <person name="Labutti K."/>
            <person name="Pangilinan J."/>
            <person name="Ruiz-Duenas F.J."/>
            <person name="Barrasa J.M."/>
            <person name="Sanchez-Garcia M."/>
            <person name="Camarero S."/>
            <person name="Miyauchi S."/>
            <person name="Serrano A."/>
            <person name="Linde D."/>
            <person name="Babiker R."/>
            <person name="Drula E."/>
            <person name="Ayuso-Fernandez I."/>
            <person name="Pacheco R."/>
            <person name="Padilla G."/>
            <person name="Ferreira P."/>
            <person name="Barriuso J."/>
            <person name="Kellner H."/>
            <person name="Castanera R."/>
            <person name="Alfaro M."/>
            <person name="Ramirez L."/>
            <person name="Pisabarro A.G."/>
            <person name="Kuo A."/>
            <person name="Tritt A."/>
            <person name="Lipzen A."/>
            <person name="He G."/>
            <person name="Yan M."/>
            <person name="Ng V."/>
            <person name="Cullen D."/>
            <person name="Martin F."/>
            <person name="Rosso M.-N."/>
            <person name="Henrissat B."/>
            <person name="Hibbett D."/>
            <person name="Martinez A.T."/>
            <person name="Grigoriev I.V."/>
        </authorList>
    </citation>
    <scope>NUCLEOTIDE SEQUENCE</scope>
    <source>
        <strain evidence="8">CBS 506.95</strain>
    </source>
</reference>
<name>A0A9P6E443_9AGAR</name>
<evidence type="ECO:0000256" key="2">
    <source>
        <dbReference type="ARBA" id="ARBA00022741"/>
    </source>
</evidence>
<dbReference type="GO" id="GO:0005737">
    <property type="term" value="C:cytoplasm"/>
    <property type="evidence" value="ECO:0007669"/>
    <property type="project" value="TreeGrafter"/>
</dbReference>
<sequence>RNGYNTSKPKTPSYVPYKLKTSGRLQQKTLESENIEKITPLQPLLPEEWTQLARDAKLIEEHQAIRDYQVEAANLVLERRRDLCVIAQTGAGKTLVWMLPLYAQKAGISLVIIPYTSLGHQGEQRYQTSGVRSIFLHSGAKDRALLEEVVCGGGRRVIYVCPEMLETPTIACLLHSESFQAQLSGIYIDEAHCVQESHTWRPSYTNIHQLRRVVGTDVPLIALSATLPTAYRTSLETYTGLKPDYHLINLGNFRPELSTIIRKMQHPTASFLDLKFVIPWSATAETVPSTIIYCDDIESLTEMFWWFRARPSMQKLPPHFVEIMHAGLSERHQQLATKNFEAGRARVLLATDKIGAGMDFPHVTLVVQYGCRDLTLVKWEQRRGRGARRRGMTAVG</sequence>
<dbReference type="Pfam" id="PF00271">
    <property type="entry name" value="Helicase_C"/>
    <property type="match status" value="1"/>
</dbReference>
<protein>
    <recommendedName>
        <fullName evidence="5">DNA 3'-5' helicase</fullName>
        <ecNumber evidence="5">5.6.2.4</ecNumber>
    </recommendedName>
</protein>
<dbReference type="GO" id="GO:0003676">
    <property type="term" value="F:nucleic acid binding"/>
    <property type="evidence" value="ECO:0007669"/>
    <property type="project" value="InterPro"/>
</dbReference>
<feature type="domain" description="Helicase ATP-binding" evidence="6">
    <location>
        <begin position="74"/>
        <end position="245"/>
    </location>
</feature>
<proteinExistence type="inferred from homology"/>
<feature type="domain" description="Helicase C-terminal" evidence="7">
    <location>
        <begin position="273"/>
        <end position="396"/>
    </location>
</feature>
<dbReference type="GO" id="GO:0005524">
    <property type="term" value="F:ATP binding"/>
    <property type="evidence" value="ECO:0007669"/>
    <property type="project" value="UniProtKB-KW"/>
</dbReference>
<dbReference type="GO" id="GO:0009378">
    <property type="term" value="F:four-way junction helicase activity"/>
    <property type="evidence" value="ECO:0007669"/>
    <property type="project" value="TreeGrafter"/>
</dbReference>
<keyword evidence="3" id="KW-0067">ATP-binding</keyword>
<dbReference type="GO" id="GO:0016787">
    <property type="term" value="F:hydrolase activity"/>
    <property type="evidence" value="ECO:0007669"/>
    <property type="project" value="UniProtKB-KW"/>
</dbReference>
<evidence type="ECO:0000313" key="8">
    <source>
        <dbReference type="EMBL" id="KAF9522084.1"/>
    </source>
</evidence>
<feature type="non-terminal residue" evidence="8">
    <location>
        <position position="1"/>
    </location>
</feature>
<evidence type="ECO:0000256" key="3">
    <source>
        <dbReference type="ARBA" id="ARBA00022840"/>
    </source>
</evidence>
<evidence type="ECO:0000256" key="4">
    <source>
        <dbReference type="ARBA" id="ARBA00034617"/>
    </source>
</evidence>
<evidence type="ECO:0000259" key="7">
    <source>
        <dbReference type="PROSITE" id="PS51194"/>
    </source>
</evidence>
<keyword evidence="2" id="KW-0547">Nucleotide-binding</keyword>
<evidence type="ECO:0000256" key="1">
    <source>
        <dbReference type="ARBA" id="ARBA00005446"/>
    </source>
</evidence>
<evidence type="ECO:0000256" key="5">
    <source>
        <dbReference type="ARBA" id="ARBA00034808"/>
    </source>
</evidence>
<dbReference type="InterPro" id="IPR027417">
    <property type="entry name" value="P-loop_NTPase"/>
</dbReference>
<evidence type="ECO:0000259" key="6">
    <source>
        <dbReference type="PROSITE" id="PS51192"/>
    </source>
</evidence>
<dbReference type="SUPFAM" id="SSF52540">
    <property type="entry name" value="P-loop containing nucleoside triphosphate hydrolases"/>
    <property type="match status" value="1"/>
</dbReference>
<gene>
    <name evidence="8" type="ORF">CPB83DRAFT_735449</name>
</gene>
<dbReference type="SMART" id="SM00487">
    <property type="entry name" value="DEXDc"/>
    <property type="match status" value="1"/>
</dbReference>
<comment type="similarity">
    <text evidence="1">Belongs to the helicase family. RecQ subfamily.</text>
</comment>
<dbReference type="OrthoDB" id="10261556at2759"/>
<dbReference type="AlphaFoldDB" id="A0A9P6E443"/>
<dbReference type="Gene3D" id="3.40.50.300">
    <property type="entry name" value="P-loop containing nucleotide triphosphate hydrolases"/>
    <property type="match status" value="2"/>
</dbReference>
<comment type="caution">
    <text evidence="8">The sequence shown here is derived from an EMBL/GenBank/DDBJ whole genome shotgun (WGS) entry which is preliminary data.</text>
</comment>
<dbReference type="Proteomes" id="UP000807306">
    <property type="component" value="Unassembled WGS sequence"/>
</dbReference>
<dbReference type="GO" id="GO:0005694">
    <property type="term" value="C:chromosome"/>
    <property type="evidence" value="ECO:0007669"/>
    <property type="project" value="TreeGrafter"/>
</dbReference>
<dbReference type="Pfam" id="PF00270">
    <property type="entry name" value="DEAD"/>
    <property type="match status" value="1"/>
</dbReference>
<dbReference type="InterPro" id="IPR001650">
    <property type="entry name" value="Helicase_C-like"/>
</dbReference>
<dbReference type="SMART" id="SM00490">
    <property type="entry name" value="HELICc"/>
    <property type="match status" value="1"/>
</dbReference>
<organism evidence="8 9">
    <name type="scientific">Crepidotus variabilis</name>
    <dbReference type="NCBI Taxonomy" id="179855"/>
    <lineage>
        <taxon>Eukaryota</taxon>
        <taxon>Fungi</taxon>
        <taxon>Dikarya</taxon>
        <taxon>Basidiomycota</taxon>
        <taxon>Agaricomycotina</taxon>
        <taxon>Agaricomycetes</taxon>
        <taxon>Agaricomycetidae</taxon>
        <taxon>Agaricales</taxon>
        <taxon>Agaricineae</taxon>
        <taxon>Crepidotaceae</taxon>
        <taxon>Crepidotus</taxon>
    </lineage>
</organism>
<dbReference type="GO" id="GO:0043138">
    <property type="term" value="F:3'-5' DNA helicase activity"/>
    <property type="evidence" value="ECO:0007669"/>
    <property type="project" value="UniProtKB-EC"/>
</dbReference>
<dbReference type="EC" id="5.6.2.4" evidence="5"/>
<dbReference type="PROSITE" id="PS51194">
    <property type="entry name" value="HELICASE_CTER"/>
    <property type="match status" value="1"/>
</dbReference>
<dbReference type="GO" id="GO:0000724">
    <property type="term" value="P:double-strand break repair via homologous recombination"/>
    <property type="evidence" value="ECO:0007669"/>
    <property type="project" value="TreeGrafter"/>
</dbReference>
<dbReference type="InterPro" id="IPR011545">
    <property type="entry name" value="DEAD/DEAH_box_helicase_dom"/>
</dbReference>
<dbReference type="InterPro" id="IPR014001">
    <property type="entry name" value="Helicase_ATP-bd"/>
</dbReference>
<comment type="catalytic activity">
    <reaction evidence="4">
        <text>Couples ATP hydrolysis with the unwinding of duplex DNA by translocating in the 3'-5' direction.</text>
        <dbReference type="EC" id="5.6.2.4"/>
    </reaction>
</comment>